<dbReference type="Gene3D" id="3.40.710.10">
    <property type="entry name" value="DD-peptidase/beta-lactamase superfamily"/>
    <property type="match status" value="1"/>
</dbReference>
<dbReference type="InterPro" id="IPR012338">
    <property type="entry name" value="Beta-lactam/transpept-like"/>
</dbReference>
<sequence length="391" mass="43684">MANQQMSRSSKRRNKKKRDFYIGIGLIFILLAVVFVAVKWITPAELENADKQKDSEPVKKAPAKPVTPKKEVEKETASVADNKVIDEYLESIGFSGTALVYREGKIVLNKGYKTANRDTDVANTPDTVYYIGSSQKAVIATAILQLEERGKLNVDDSVATYLPDFPNGSRITLRNLLNHTSGIVGHTEKNEKITPEELIQDIEAQGIKRQPGKWDYNDSNYSVLAFIVEQLSGEKLMTYVQKKIFEPAGMKHSGIYTTFDKEKKPSVGYKIQKDGTYKTPYLPDLSQLYGCGDMYMTATDMYLFDRALSDRKLINDASFEKMFTAGSASGYGMGFYEDPGSYNSHGVLSGWNVSNSFSHSGKTVVVLLSNVQNNIKSFGKVNNRIYQLLNN</sequence>
<gene>
    <name evidence="6" type="ORF">DFP96_11388</name>
</gene>
<comment type="subcellular location">
    <subcellularLocation>
        <location evidence="1">Membrane</location>
    </subcellularLocation>
</comment>
<feature type="domain" description="Beta-lactamase-related" evidence="5">
    <location>
        <begin position="83"/>
        <end position="385"/>
    </location>
</feature>
<evidence type="ECO:0000256" key="1">
    <source>
        <dbReference type="ARBA" id="ARBA00004370"/>
    </source>
</evidence>
<dbReference type="GO" id="GO:0016020">
    <property type="term" value="C:membrane"/>
    <property type="evidence" value="ECO:0007669"/>
    <property type="project" value="UniProtKB-SubCell"/>
</dbReference>
<comment type="caution">
    <text evidence="6">The sequence shown here is derived from an EMBL/GenBank/DDBJ whole genome shotgun (WGS) entry which is preliminary data.</text>
</comment>
<dbReference type="InterPro" id="IPR001466">
    <property type="entry name" value="Beta-lactam-related"/>
</dbReference>
<evidence type="ECO:0000256" key="2">
    <source>
        <dbReference type="ARBA" id="ARBA00023136"/>
    </source>
</evidence>
<dbReference type="OrthoDB" id="9803467at2"/>
<dbReference type="Proteomes" id="UP000295558">
    <property type="component" value="Unassembled WGS sequence"/>
</dbReference>
<evidence type="ECO:0000256" key="4">
    <source>
        <dbReference type="SAM" id="Phobius"/>
    </source>
</evidence>
<evidence type="ECO:0000313" key="7">
    <source>
        <dbReference type="Proteomes" id="UP000295558"/>
    </source>
</evidence>
<dbReference type="EMBL" id="SNZK01000013">
    <property type="protein sequence ID" value="TDR51396.1"/>
    <property type="molecule type" value="Genomic_DNA"/>
</dbReference>
<dbReference type="PANTHER" id="PTHR46825">
    <property type="entry name" value="D-ALANYL-D-ALANINE-CARBOXYPEPTIDASE/ENDOPEPTIDASE AMPH"/>
    <property type="match status" value="1"/>
</dbReference>
<proteinExistence type="predicted"/>
<evidence type="ECO:0000259" key="5">
    <source>
        <dbReference type="Pfam" id="PF00144"/>
    </source>
</evidence>
<accession>A0A4V3DP94</accession>
<dbReference type="PANTHER" id="PTHR46825:SF11">
    <property type="entry name" value="PENICILLIN-BINDING PROTEIN 4"/>
    <property type="match status" value="1"/>
</dbReference>
<evidence type="ECO:0000256" key="3">
    <source>
        <dbReference type="SAM" id="MobiDB-lite"/>
    </source>
</evidence>
<dbReference type="SUPFAM" id="SSF56601">
    <property type="entry name" value="beta-lactamase/transpeptidase-like"/>
    <property type="match status" value="1"/>
</dbReference>
<keyword evidence="4" id="KW-0812">Transmembrane</keyword>
<feature type="transmembrane region" description="Helical" evidence="4">
    <location>
        <begin position="20"/>
        <end position="41"/>
    </location>
</feature>
<keyword evidence="4" id="KW-1133">Transmembrane helix</keyword>
<feature type="region of interest" description="Disordered" evidence="3">
    <location>
        <begin position="49"/>
        <end position="73"/>
    </location>
</feature>
<feature type="compositionally biased region" description="Basic and acidic residues" evidence="3">
    <location>
        <begin position="49"/>
        <end position="59"/>
    </location>
</feature>
<protein>
    <submittedName>
        <fullName evidence="6">CubicO group peptidase (Beta-lactamase class C family)</fullName>
    </submittedName>
</protein>
<keyword evidence="2 4" id="KW-0472">Membrane</keyword>
<organism evidence="6 7">
    <name type="scientific">Listeria rocourtiae</name>
    <dbReference type="NCBI Taxonomy" id="647910"/>
    <lineage>
        <taxon>Bacteria</taxon>
        <taxon>Bacillati</taxon>
        <taxon>Bacillota</taxon>
        <taxon>Bacilli</taxon>
        <taxon>Bacillales</taxon>
        <taxon>Listeriaceae</taxon>
        <taxon>Listeria</taxon>
    </lineage>
</organism>
<name>A0A4V3DP94_9LIST</name>
<evidence type="ECO:0000313" key="6">
    <source>
        <dbReference type="EMBL" id="TDR51396.1"/>
    </source>
</evidence>
<dbReference type="InterPro" id="IPR050491">
    <property type="entry name" value="AmpC-like"/>
</dbReference>
<keyword evidence="7" id="KW-1185">Reference proteome</keyword>
<dbReference type="Pfam" id="PF00144">
    <property type="entry name" value="Beta-lactamase"/>
    <property type="match status" value="1"/>
</dbReference>
<reference evidence="6 7" key="1">
    <citation type="submission" date="2019-03" db="EMBL/GenBank/DDBJ databases">
        <title>Genomic Encyclopedia of Type Strains, Phase III (KMG-III): the genomes of soil and plant-associated and newly described type strains.</title>
        <authorList>
            <person name="Whitman W."/>
        </authorList>
    </citation>
    <scope>NUCLEOTIDE SEQUENCE [LARGE SCALE GENOMIC DNA]</scope>
    <source>
        <strain evidence="6 7">CECT 7972</strain>
    </source>
</reference>
<dbReference type="AlphaFoldDB" id="A0A4V3DP94"/>
<dbReference type="STRING" id="1265846.PROCOU_15569"/>